<evidence type="ECO:0000313" key="8">
    <source>
        <dbReference type="EMBL" id="CAE0485558.1"/>
    </source>
</evidence>
<dbReference type="NCBIfam" id="NF008864">
    <property type="entry name" value="PRK11895.1"/>
    <property type="match status" value="2"/>
</dbReference>
<feature type="domain" description="ACT" evidence="7">
    <location>
        <begin position="91"/>
        <end position="163"/>
    </location>
</feature>
<evidence type="ECO:0000256" key="5">
    <source>
        <dbReference type="ARBA" id="ARBA00023304"/>
    </source>
</evidence>
<evidence type="ECO:0000256" key="1">
    <source>
        <dbReference type="ARBA" id="ARBA00004974"/>
    </source>
</evidence>
<comment type="similarity">
    <text evidence="3">Belongs to the acetolactate synthase small subunit family.</text>
</comment>
<dbReference type="NCBIfam" id="TIGR00119">
    <property type="entry name" value="acolac_sm"/>
    <property type="match status" value="2"/>
</dbReference>
<accession>A0A7S3QKP1</accession>
<feature type="region of interest" description="Disordered" evidence="6">
    <location>
        <begin position="14"/>
        <end position="33"/>
    </location>
</feature>
<sequence length="495" mass="54730">MLLQRALRASGQAAAARAQQSTPLPACPAPAPLLASQHHPALANQVVRSRRQRREVKARVAAENDAAQEGESYDVYVNQPKPLNEGEEKRIISVFVADESGMINRVAGVFARRSANIESLAVGLTVDKALFTIVVTGNPDTVVNLVKQIQKLVKVRYVEDITDSQRIEREMMIMKLRAPPGPDRTEVLQLAQIFRARVVDVSDRSLTLVVSGDPGKCMAMQKVMGKFGIIEIARTGRICLKRGEQLLEPGAGFNNPPRPLATMSVDDLGNPSPNDTKVIPHTAEAQDNDVYVVDDAETSGVWEVSNILESTYQGNSQHKDFEAHTLNIEVLDVPGVLNQVTSVFARRGYNVQSLAVGSSEREGRSRICMMVPGTQPDVDKLVRQLYKLVFVESVRDLTPEPYVSQELVLCKVKCSVAQRGELRDLAAIFRCNILDVSKNTLTFEVLGKEEKMKALSDLLEPYGILEIARTGRVAVARESQVDSKYLERMQRHRVL</sequence>
<reference evidence="8" key="1">
    <citation type="submission" date="2021-01" db="EMBL/GenBank/DDBJ databases">
        <authorList>
            <person name="Corre E."/>
            <person name="Pelletier E."/>
            <person name="Niang G."/>
            <person name="Scheremetjew M."/>
            <person name="Finn R."/>
            <person name="Kale V."/>
            <person name="Holt S."/>
            <person name="Cochrane G."/>
            <person name="Meng A."/>
            <person name="Brown T."/>
            <person name="Cohen L."/>
        </authorList>
    </citation>
    <scope>NUCLEOTIDE SEQUENCE</scope>
    <source>
        <strain evidence="8">CCMP1320</strain>
    </source>
</reference>
<dbReference type="GO" id="GO:0005829">
    <property type="term" value="C:cytosol"/>
    <property type="evidence" value="ECO:0007669"/>
    <property type="project" value="TreeGrafter"/>
</dbReference>
<evidence type="ECO:0000256" key="4">
    <source>
        <dbReference type="ARBA" id="ARBA00022605"/>
    </source>
</evidence>
<dbReference type="PROSITE" id="PS51671">
    <property type="entry name" value="ACT"/>
    <property type="match status" value="2"/>
</dbReference>
<dbReference type="InterPro" id="IPR054480">
    <property type="entry name" value="AHAS_small-like_ACT"/>
</dbReference>
<dbReference type="InterPro" id="IPR019455">
    <property type="entry name" value="Acetolactate_synth_ssu_C"/>
</dbReference>
<dbReference type="Pfam" id="PF10369">
    <property type="entry name" value="ALS_ss_C"/>
    <property type="match status" value="2"/>
</dbReference>
<dbReference type="Pfam" id="PF22629">
    <property type="entry name" value="ACT_AHAS_ss"/>
    <property type="match status" value="2"/>
</dbReference>
<dbReference type="UniPathway" id="UPA00047">
    <property type="reaction ID" value="UER00055"/>
</dbReference>
<proteinExistence type="inferred from homology"/>
<dbReference type="Gene3D" id="3.30.70.1150">
    <property type="entry name" value="ACT-like. Chain A, domain 2"/>
    <property type="match status" value="2"/>
</dbReference>
<dbReference type="CDD" id="cd04878">
    <property type="entry name" value="ACT_AHAS"/>
    <property type="match status" value="2"/>
</dbReference>
<feature type="compositionally biased region" description="Low complexity" evidence="6">
    <location>
        <begin position="14"/>
        <end position="24"/>
    </location>
</feature>
<dbReference type="InterPro" id="IPR045865">
    <property type="entry name" value="ACT-like_dom_sf"/>
</dbReference>
<dbReference type="InterPro" id="IPR002912">
    <property type="entry name" value="ACT_dom"/>
</dbReference>
<dbReference type="PANTHER" id="PTHR30239">
    <property type="entry name" value="ACETOLACTATE SYNTHASE SMALL SUBUNIT"/>
    <property type="match status" value="1"/>
</dbReference>
<dbReference type="AlphaFoldDB" id="A0A7S3QKP1"/>
<dbReference type="InterPro" id="IPR027271">
    <property type="entry name" value="Acetolactate_synth/TF_NikR_C"/>
</dbReference>
<evidence type="ECO:0000256" key="2">
    <source>
        <dbReference type="ARBA" id="ARBA00005025"/>
    </source>
</evidence>
<keyword evidence="5" id="KW-0100">Branched-chain amino acid biosynthesis</keyword>
<comment type="pathway">
    <text evidence="2">Amino-acid biosynthesis; L-valine biosynthesis; L-valine from pyruvate: step 1/4.</text>
</comment>
<dbReference type="GO" id="GO:0009097">
    <property type="term" value="P:isoleucine biosynthetic process"/>
    <property type="evidence" value="ECO:0007669"/>
    <property type="project" value="UniProtKB-UniPathway"/>
</dbReference>
<dbReference type="Gene3D" id="3.30.70.260">
    <property type="match status" value="2"/>
</dbReference>
<dbReference type="SUPFAM" id="SSF55021">
    <property type="entry name" value="ACT-like"/>
    <property type="match status" value="4"/>
</dbReference>
<dbReference type="PANTHER" id="PTHR30239:SF0">
    <property type="entry name" value="ACETOLACTATE SYNTHASE SMALL SUBUNIT 1, CHLOROPLASTIC"/>
    <property type="match status" value="1"/>
</dbReference>
<dbReference type="EMBL" id="HBIP01001395">
    <property type="protein sequence ID" value="CAE0485558.1"/>
    <property type="molecule type" value="Transcribed_RNA"/>
</dbReference>
<keyword evidence="4" id="KW-0028">Amino-acid biosynthesis</keyword>
<organism evidence="8">
    <name type="scientific">Dunaliella tertiolecta</name>
    <name type="common">Green alga</name>
    <dbReference type="NCBI Taxonomy" id="3047"/>
    <lineage>
        <taxon>Eukaryota</taxon>
        <taxon>Viridiplantae</taxon>
        <taxon>Chlorophyta</taxon>
        <taxon>core chlorophytes</taxon>
        <taxon>Chlorophyceae</taxon>
        <taxon>CS clade</taxon>
        <taxon>Chlamydomonadales</taxon>
        <taxon>Dunaliellaceae</taxon>
        <taxon>Dunaliella</taxon>
    </lineage>
</organism>
<gene>
    <name evidence="8" type="ORF">DTER00134_LOCUS597</name>
</gene>
<dbReference type="InterPro" id="IPR004789">
    <property type="entry name" value="Acetalactate_synth_ssu"/>
</dbReference>
<dbReference type="GO" id="GO:0003984">
    <property type="term" value="F:acetolactate synthase activity"/>
    <property type="evidence" value="ECO:0007669"/>
    <property type="project" value="TreeGrafter"/>
</dbReference>
<dbReference type="GO" id="GO:0009099">
    <property type="term" value="P:L-valine biosynthetic process"/>
    <property type="evidence" value="ECO:0007669"/>
    <property type="project" value="UniProtKB-UniPathway"/>
</dbReference>
<evidence type="ECO:0000256" key="6">
    <source>
        <dbReference type="SAM" id="MobiDB-lite"/>
    </source>
</evidence>
<dbReference type="UniPathway" id="UPA00049">
    <property type="reaction ID" value="UER00059"/>
</dbReference>
<feature type="domain" description="ACT" evidence="7">
    <location>
        <begin position="325"/>
        <end position="399"/>
    </location>
</feature>
<name>A0A7S3QKP1_DUNTE</name>
<evidence type="ECO:0000256" key="3">
    <source>
        <dbReference type="ARBA" id="ARBA00006341"/>
    </source>
</evidence>
<protein>
    <recommendedName>
        <fullName evidence="7">ACT domain-containing protein</fullName>
    </recommendedName>
</protein>
<evidence type="ECO:0000259" key="7">
    <source>
        <dbReference type="PROSITE" id="PS51671"/>
    </source>
</evidence>
<dbReference type="GO" id="GO:1990610">
    <property type="term" value="F:acetolactate synthase regulator activity"/>
    <property type="evidence" value="ECO:0007669"/>
    <property type="project" value="InterPro"/>
</dbReference>
<comment type="pathway">
    <text evidence="1">Amino-acid biosynthesis; L-isoleucine biosynthesis; L-isoleucine from 2-oxobutanoate: step 1/4.</text>
</comment>
<dbReference type="InterPro" id="IPR039557">
    <property type="entry name" value="AHAS_ACT"/>
</dbReference>